<name>A0AAE3H926_9EURY</name>
<dbReference type="InterPro" id="IPR017896">
    <property type="entry name" value="4Fe4S_Fe-S-bd"/>
</dbReference>
<feature type="domain" description="4Fe-4S ferredoxin-type" evidence="6">
    <location>
        <begin position="97"/>
        <end position="117"/>
    </location>
</feature>
<comment type="cofactor">
    <cofactor evidence="1">
        <name>FAD</name>
        <dbReference type="ChEBI" id="CHEBI:57692"/>
    </cofactor>
</comment>
<keyword evidence="8" id="KW-1185">Reference proteome</keyword>
<dbReference type="PROSITE" id="PS51379">
    <property type="entry name" value="4FE4S_FER_2"/>
    <property type="match status" value="2"/>
</dbReference>
<evidence type="ECO:0000313" key="8">
    <source>
        <dbReference type="Proteomes" id="UP001206983"/>
    </source>
</evidence>
<reference evidence="7 8" key="1">
    <citation type="journal article" date="2011" name="Appl. Environ. Microbiol.">
        <title>Methanogenic archaea isolated from Taiwan's Chelungpu fault.</title>
        <authorList>
            <person name="Wu S.Y."/>
            <person name="Lai M.C."/>
        </authorList>
    </citation>
    <scope>NUCLEOTIDE SEQUENCE [LARGE SCALE GENOMIC DNA]</scope>
    <source>
        <strain evidence="7 8">St545Mb</strain>
    </source>
</reference>
<dbReference type="EMBL" id="JTEO01000002">
    <property type="protein sequence ID" value="MCQ6961914.1"/>
    <property type="molecule type" value="Genomic_DNA"/>
</dbReference>
<protein>
    <submittedName>
        <fullName evidence="7">NADP oxidoreductase</fullName>
    </submittedName>
</protein>
<dbReference type="PANTHER" id="PTHR31332:SF6">
    <property type="entry name" value="FORMATE DEHYDROGENASE SUBUNIT BETA"/>
    <property type="match status" value="1"/>
</dbReference>
<dbReference type="InterPro" id="IPR007516">
    <property type="entry name" value="Co_F420_Hydgase/DH_bsu_N"/>
</dbReference>
<dbReference type="PANTHER" id="PTHR31332">
    <property type="entry name" value="7-HYDROXYMETHYL CHLOROPHYLL A REDUCTASE, CHLOROPLASTIC"/>
    <property type="match status" value="1"/>
</dbReference>
<dbReference type="InterPro" id="IPR011017">
    <property type="entry name" value="TRASH_dom"/>
</dbReference>
<dbReference type="GO" id="GO:0052592">
    <property type="term" value="F:oxidoreductase activity, acting on CH or CH2 groups, with an iron-sulfur protein as acceptor"/>
    <property type="evidence" value="ECO:0007669"/>
    <property type="project" value="TreeGrafter"/>
</dbReference>
<evidence type="ECO:0000259" key="6">
    <source>
        <dbReference type="PROSITE" id="PS51379"/>
    </source>
</evidence>
<dbReference type="Gene3D" id="3.30.70.20">
    <property type="match status" value="1"/>
</dbReference>
<keyword evidence="2" id="KW-0479">Metal-binding</keyword>
<dbReference type="InterPro" id="IPR007029">
    <property type="entry name" value="YHS_dom"/>
</dbReference>
<organism evidence="7 8">
    <name type="scientific">Methanolobus chelungpuianus</name>
    <dbReference type="NCBI Taxonomy" id="502115"/>
    <lineage>
        <taxon>Archaea</taxon>
        <taxon>Methanobacteriati</taxon>
        <taxon>Methanobacteriota</taxon>
        <taxon>Stenosarchaea group</taxon>
        <taxon>Methanomicrobia</taxon>
        <taxon>Methanosarcinales</taxon>
        <taxon>Methanosarcinaceae</taxon>
        <taxon>Methanolobus</taxon>
    </lineage>
</organism>
<evidence type="ECO:0000313" key="7">
    <source>
        <dbReference type="EMBL" id="MCQ6961914.1"/>
    </source>
</evidence>
<dbReference type="GO" id="GO:0051536">
    <property type="term" value="F:iron-sulfur cluster binding"/>
    <property type="evidence" value="ECO:0007669"/>
    <property type="project" value="UniProtKB-KW"/>
</dbReference>
<dbReference type="InterPro" id="IPR017900">
    <property type="entry name" value="4Fe4S_Fe_S_CS"/>
</dbReference>
<evidence type="ECO:0000256" key="5">
    <source>
        <dbReference type="ARBA" id="ARBA00023014"/>
    </source>
</evidence>
<dbReference type="InterPro" id="IPR045220">
    <property type="entry name" value="FRHB/FDHB/HCAR-like"/>
</dbReference>
<evidence type="ECO:0000256" key="3">
    <source>
        <dbReference type="ARBA" id="ARBA00023002"/>
    </source>
</evidence>
<sequence>MPMDPICKIKVPEDTPYFTEYGGKKYRFCSPECKRKFDHLEKSVIRLKRSIAEQDKISFGHLKRDIIKPGICTLCGACAASCESIAIEDEQPRLVGKCTACGVCYNQCPRTITTEEGLIGKIRNAYSARTAIPGLKGQDGAVVTSMLAYGLEEGLIDCAIVTVKSDEEPWKPVPVIAKTYDEVVEAAGSIYSHSMTIEPLMSAVKQGMRSIAFVGTSCNIDAVYKMQKSPYGFLHLFMRANILKMGLFCMDTFSYEGIREFVLNKGMRLEDIEAMKIRKGRMEMQTPEELKVFDLAELDPYRSSSCRYCTDLTAENADLSFGGVGTPRNWTTVLARSGLGYEIFNEAVDNGYIESRLLESNEMNNVLNLAKMKKIQLYSVSRRKKA</sequence>
<keyword evidence="4" id="KW-0408">Iron</keyword>
<evidence type="ECO:0000256" key="1">
    <source>
        <dbReference type="ARBA" id="ARBA00001974"/>
    </source>
</evidence>
<evidence type="ECO:0000256" key="4">
    <source>
        <dbReference type="ARBA" id="ARBA00023004"/>
    </source>
</evidence>
<feature type="domain" description="4Fe-4S ferredoxin-type" evidence="6">
    <location>
        <begin position="63"/>
        <end position="92"/>
    </location>
</feature>
<dbReference type="RefSeq" id="WP_256621639.1">
    <property type="nucleotide sequence ID" value="NZ_JTEO01000002.1"/>
</dbReference>
<dbReference type="Proteomes" id="UP001206983">
    <property type="component" value="Unassembled WGS sequence"/>
</dbReference>
<dbReference type="SMART" id="SM00746">
    <property type="entry name" value="TRASH"/>
    <property type="match status" value="1"/>
</dbReference>
<keyword evidence="5" id="KW-0411">Iron-sulfur</keyword>
<gene>
    <name evidence="7" type="ORF">PV02_01640</name>
</gene>
<dbReference type="SUPFAM" id="SSF54862">
    <property type="entry name" value="4Fe-4S ferredoxins"/>
    <property type="match status" value="1"/>
</dbReference>
<dbReference type="PROSITE" id="PS00198">
    <property type="entry name" value="4FE4S_FER_1"/>
    <property type="match status" value="1"/>
</dbReference>
<dbReference type="AlphaFoldDB" id="A0AAE3H926"/>
<keyword evidence="3" id="KW-0560">Oxidoreductase</keyword>
<dbReference type="Pfam" id="PF04945">
    <property type="entry name" value="YHS"/>
    <property type="match status" value="1"/>
</dbReference>
<dbReference type="GO" id="GO:0046872">
    <property type="term" value="F:metal ion binding"/>
    <property type="evidence" value="ECO:0007669"/>
    <property type="project" value="UniProtKB-KW"/>
</dbReference>
<dbReference type="Pfam" id="PF04422">
    <property type="entry name" value="FrhB_FdhB_N"/>
    <property type="match status" value="1"/>
</dbReference>
<proteinExistence type="predicted"/>
<evidence type="ECO:0000256" key="2">
    <source>
        <dbReference type="ARBA" id="ARBA00022723"/>
    </source>
</evidence>
<dbReference type="InterPro" id="IPR007525">
    <property type="entry name" value="FrhB_FdhB_C"/>
</dbReference>
<comment type="caution">
    <text evidence="7">The sequence shown here is derived from an EMBL/GenBank/DDBJ whole genome shotgun (WGS) entry which is preliminary data.</text>
</comment>
<accession>A0AAE3H926</accession>
<dbReference type="Pfam" id="PF04432">
    <property type="entry name" value="FrhB_FdhB_C"/>
    <property type="match status" value="1"/>
</dbReference>